<dbReference type="Pfam" id="PF13202">
    <property type="entry name" value="EF-hand_5"/>
    <property type="match status" value="2"/>
</dbReference>
<evidence type="ECO:0000256" key="3">
    <source>
        <dbReference type="ARBA" id="ARBA00023319"/>
    </source>
</evidence>
<dbReference type="PROSITE" id="PS50835">
    <property type="entry name" value="IG_LIKE"/>
    <property type="match status" value="1"/>
</dbReference>
<organism evidence="7 8">
    <name type="scientific">Folsomia candida</name>
    <name type="common">Springtail</name>
    <dbReference type="NCBI Taxonomy" id="158441"/>
    <lineage>
        <taxon>Eukaryota</taxon>
        <taxon>Metazoa</taxon>
        <taxon>Ecdysozoa</taxon>
        <taxon>Arthropoda</taxon>
        <taxon>Hexapoda</taxon>
        <taxon>Collembola</taxon>
        <taxon>Entomobryomorpha</taxon>
        <taxon>Isotomoidea</taxon>
        <taxon>Isotomidae</taxon>
        <taxon>Proisotominae</taxon>
        <taxon>Folsomia</taxon>
    </lineage>
</organism>
<dbReference type="SMART" id="SM00409">
    <property type="entry name" value="IG"/>
    <property type="match status" value="2"/>
</dbReference>
<dbReference type="CDD" id="cd00096">
    <property type="entry name" value="Ig"/>
    <property type="match status" value="1"/>
</dbReference>
<feature type="compositionally biased region" description="Basic residues" evidence="4">
    <location>
        <begin position="309"/>
        <end position="324"/>
    </location>
</feature>
<dbReference type="Gene3D" id="3.30.60.30">
    <property type="match status" value="1"/>
</dbReference>
<dbReference type="InterPro" id="IPR007110">
    <property type="entry name" value="Ig-like_dom"/>
</dbReference>
<dbReference type="OrthoDB" id="6085115at2759"/>
<dbReference type="GO" id="GO:0030424">
    <property type="term" value="C:axon"/>
    <property type="evidence" value="ECO:0007669"/>
    <property type="project" value="TreeGrafter"/>
</dbReference>
<name>A0A226EHK9_FOLCA</name>
<keyword evidence="2" id="KW-0106">Calcium</keyword>
<dbReference type="STRING" id="158441.A0A226EHK9"/>
<gene>
    <name evidence="7" type="ORF">Fcan01_06694</name>
</gene>
<dbReference type="OMA" id="IHAGNYT"/>
<feature type="region of interest" description="Disordered" evidence="4">
    <location>
        <begin position="31"/>
        <end position="67"/>
    </location>
</feature>
<evidence type="ECO:0000313" key="7">
    <source>
        <dbReference type="EMBL" id="OXA56899.1"/>
    </source>
</evidence>
<dbReference type="InterPro" id="IPR011044">
    <property type="entry name" value="Quino_amine_DH_bsu"/>
</dbReference>
<accession>A0A226EHK9</accession>
<dbReference type="SUPFAM" id="SSF100895">
    <property type="entry name" value="Kazal-type serine protease inhibitors"/>
    <property type="match status" value="1"/>
</dbReference>
<dbReference type="SMART" id="SM00408">
    <property type="entry name" value="IGc2"/>
    <property type="match status" value="2"/>
</dbReference>
<evidence type="ECO:0000256" key="2">
    <source>
        <dbReference type="ARBA" id="ARBA00022837"/>
    </source>
</evidence>
<proteinExistence type="predicted"/>
<feature type="domain" description="Ig-like" evidence="6">
    <location>
        <begin position="551"/>
        <end position="634"/>
    </location>
</feature>
<feature type="region of interest" description="Disordered" evidence="4">
    <location>
        <begin position="167"/>
        <end position="342"/>
    </location>
</feature>
<dbReference type="PROSITE" id="PS00018">
    <property type="entry name" value="EF_HAND_1"/>
    <property type="match status" value="2"/>
</dbReference>
<dbReference type="InterPro" id="IPR002350">
    <property type="entry name" value="Kazal_dom"/>
</dbReference>
<dbReference type="CDD" id="cd00051">
    <property type="entry name" value="EFh"/>
    <property type="match status" value="1"/>
</dbReference>
<dbReference type="InterPro" id="IPR002048">
    <property type="entry name" value="EF_hand_dom"/>
</dbReference>
<dbReference type="GO" id="GO:0050808">
    <property type="term" value="P:synapse organization"/>
    <property type="evidence" value="ECO:0007669"/>
    <property type="project" value="TreeGrafter"/>
</dbReference>
<comment type="caution">
    <text evidence="7">The sequence shown here is derived from an EMBL/GenBank/DDBJ whole genome shotgun (WGS) entry which is preliminary data.</text>
</comment>
<dbReference type="GO" id="GO:0007156">
    <property type="term" value="P:homophilic cell adhesion via plasma membrane adhesion molecules"/>
    <property type="evidence" value="ECO:0007669"/>
    <property type="project" value="TreeGrafter"/>
</dbReference>
<dbReference type="GO" id="GO:0005886">
    <property type="term" value="C:plasma membrane"/>
    <property type="evidence" value="ECO:0007669"/>
    <property type="project" value="TreeGrafter"/>
</dbReference>
<feature type="compositionally biased region" description="Acidic residues" evidence="4">
    <location>
        <begin position="267"/>
        <end position="276"/>
    </location>
</feature>
<dbReference type="PROSITE" id="PS50222">
    <property type="entry name" value="EF_HAND_2"/>
    <property type="match status" value="2"/>
</dbReference>
<dbReference type="SUPFAM" id="SSF50969">
    <property type="entry name" value="YVTN repeat-like/Quinoprotein amine dehydrogenase"/>
    <property type="match status" value="1"/>
</dbReference>
<feature type="compositionally biased region" description="Basic and acidic residues" evidence="4">
    <location>
        <begin position="172"/>
        <end position="189"/>
    </location>
</feature>
<dbReference type="SUPFAM" id="SSF48726">
    <property type="entry name" value="Immunoglobulin"/>
    <property type="match status" value="1"/>
</dbReference>
<dbReference type="InterPro" id="IPR036058">
    <property type="entry name" value="Kazal_dom_sf"/>
</dbReference>
<reference evidence="7 8" key="1">
    <citation type="submission" date="2015-12" db="EMBL/GenBank/DDBJ databases">
        <title>The genome of Folsomia candida.</title>
        <authorList>
            <person name="Faddeeva A."/>
            <person name="Derks M.F."/>
            <person name="Anvar Y."/>
            <person name="Smit S."/>
            <person name="Van Straalen N."/>
            <person name="Roelofs D."/>
        </authorList>
    </citation>
    <scope>NUCLEOTIDE SEQUENCE [LARGE SCALE GENOMIC DNA]</scope>
    <source>
        <strain evidence="7 8">VU population</strain>
        <tissue evidence="7">Whole body</tissue>
    </source>
</reference>
<dbReference type="GO" id="GO:0008046">
    <property type="term" value="F:axon guidance receptor activity"/>
    <property type="evidence" value="ECO:0007669"/>
    <property type="project" value="TreeGrafter"/>
</dbReference>
<feature type="compositionally biased region" description="Acidic residues" evidence="4">
    <location>
        <begin position="284"/>
        <end position="294"/>
    </location>
</feature>
<evidence type="ECO:0000259" key="5">
    <source>
        <dbReference type="PROSITE" id="PS50222"/>
    </source>
</evidence>
<feature type="domain" description="EF-hand" evidence="5">
    <location>
        <begin position="376"/>
        <end position="411"/>
    </location>
</feature>
<keyword evidence="8" id="KW-1185">Reference proteome</keyword>
<dbReference type="EMBL" id="LNIX01000003">
    <property type="protein sequence ID" value="OXA56899.1"/>
    <property type="molecule type" value="Genomic_DNA"/>
</dbReference>
<dbReference type="GO" id="GO:0043025">
    <property type="term" value="C:neuronal cell body"/>
    <property type="evidence" value="ECO:0007669"/>
    <property type="project" value="TreeGrafter"/>
</dbReference>
<dbReference type="GO" id="GO:0005509">
    <property type="term" value="F:calcium ion binding"/>
    <property type="evidence" value="ECO:0007669"/>
    <property type="project" value="InterPro"/>
</dbReference>
<evidence type="ECO:0000256" key="1">
    <source>
        <dbReference type="ARBA" id="ARBA00022729"/>
    </source>
</evidence>
<dbReference type="PANTHER" id="PTHR45080">
    <property type="entry name" value="CONTACTIN 5"/>
    <property type="match status" value="1"/>
</dbReference>
<feature type="domain" description="EF-hand" evidence="5">
    <location>
        <begin position="427"/>
        <end position="449"/>
    </location>
</feature>
<dbReference type="InterPro" id="IPR036179">
    <property type="entry name" value="Ig-like_dom_sf"/>
</dbReference>
<dbReference type="SUPFAM" id="SSF47473">
    <property type="entry name" value="EF-hand"/>
    <property type="match status" value="1"/>
</dbReference>
<dbReference type="InterPro" id="IPR013783">
    <property type="entry name" value="Ig-like_fold"/>
</dbReference>
<dbReference type="InterPro" id="IPR018247">
    <property type="entry name" value="EF_Hand_1_Ca_BS"/>
</dbReference>
<keyword evidence="1" id="KW-0732">Signal</keyword>
<dbReference type="AlphaFoldDB" id="A0A226EHK9"/>
<dbReference type="Proteomes" id="UP000198287">
    <property type="component" value="Unassembled WGS sequence"/>
</dbReference>
<dbReference type="InterPro" id="IPR050958">
    <property type="entry name" value="Cell_Adh-Cytoskel_Orgn"/>
</dbReference>
<evidence type="ECO:0000259" key="6">
    <source>
        <dbReference type="PROSITE" id="PS50835"/>
    </source>
</evidence>
<dbReference type="Gene3D" id="1.10.238.10">
    <property type="entry name" value="EF-hand"/>
    <property type="match status" value="1"/>
</dbReference>
<evidence type="ECO:0000256" key="4">
    <source>
        <dbReference type="SAM" id="MobiDB-lite"/>
    </source>
</evidence>
<dbReference type="Pfam" id="PF13927">
    <property type="entry name" value="Ig_3"/>
    <property type="match status" value="1"/>
</dbReference>
<keyword evidence="3" id="KW-0393">Immunoglobulin domain</keyword>
<feature type="compositionally biased region" description="Polar residues" evidence="4">
    <location>
        <begin position="254"/>
        <end position="264"/>
    </location>
</feature>
<dbReference type="InterPro" id="IPR011992">
    <property type="entry name" value="EF-hand-dom_pair"/>
</dbReference>
<sequence length="1044" mass="114954">MHQFEMKFITGLFVTIFLLLVMGGLGAGRGFRSKRGHKTTGDVSMEMSHSAQNPEKGLGDSWKNEDDGSYVSSQNICDSWWCGQGQECRPGGDLLPTCVCKEVCPLPSSEDVKKEKQPPTGWDWKMKDGEVPDQGSVCGSDGIVYPSECELHRSGCLTANPHLQVAGTPEACESRRNDEEEESHPPPKEQDDESPDVMVSPPRPQQPPDETSPCNHGRRRRRNTSPGAGRTNRKKKPSSPPGGKKDATLLLLHETSNLDVETPSNDNDGEEDDYDGYDDRDFHNDEDDDDDLENNDGYPRGKDDCSSLKKMRKSIKKLNRRKSRGGGTSENSRTNNNAKRKRGSTLCTLSEYKIFKEALLTYNEKHLVPSSQVDEDKEKLISRVFGYFDRNHDGALDYEELQRIGLEENLGRPQQRCHAVEFLHYDDINQDGRIDPKEFDAAFAFTGSSISGVTKKKTTRKPILVKGKVGEKLADLRCPFVSSPPPQWTRYGHPVDGLGLDIRDDDDATVLSIPVLELVHAGNFTCRGSSNIGDKDKFLEQPYLVVVTSEPEVQVHPNMVLERPGGGVKLECRVKGEPLPSIRWLKNEAPLSPILLESNKYSVVGPFLELTNVVVADTGAYMCEASNTAGTKVDIASLLVLDEFVEFPSGVKIGTQNESLFVLLHDGGISLYDPTNCRLHQEILGSDIIPGTQEDLVCGSSPCVWGAGIHIPTSYIYASQPLLDRVLVVSLSEMVVVDLIPTISTPSNLHYIPHMDQVWIHGQGGGQVVRDAKKKRKHGAKTIEIVEASPVKDMFLPSTAPFASAYLTKEGVRGIYKVDLRSGSYLKSVDLSGFNCLPDKIHFSSLYGLLILECHEPVLHRPTGTLLLDSLTDAVVGHYPHLHGRLFLSPDSRSLITLTPKRSKNNKAATDFVVHQVTQNGLKLRYTVRSSINASDVDFFPSQVSQSYDVFASSKGAAHHDKHLLYIDLSSGRTEVVPGVGKFSGPQQQQRLIAAQPGGFGHYLVTPGSSSAFVVNGRTRTVNCQIGGGPLQNISSILWLQPVE</sequence>
<dbReference type="Pfam" id="PF07648">
    <property type="entry name" value="Kazal_2"/>
    <property type="match status" value="1"/>
</dbReference>
<dbReference type="PANTHER" id="PTHR45080:SF32">
    <property type="entry name" value="MAM DOMAIN CONTAINING GLYCOSYLPHOSPHATIDYLINOSITOL ANCHOR 1"/>
    <property type="match status" value="1"/>
</dbReference>
<dbReference type="InterPro" id="IPR003599">
    <property type="entry name" value="Ig_sub"/>
</dbReference>
<dbReference type="InterPro" id="IPR003598">
    <property type="entry name" value="Ig_sub2"/>
</dbReference>
<evidence type="ECO:0000313" key="8">
    <source>
        <dbReference type="Proteomes" id="UP000198287"/>
    </source>
</evidence>
<protein>
    <submittedName>
        <fullName evidence="7">Follistatin-related protein 5</fullName>
    </submittedName>
</protein>
<dbReference type="Gene3D" id="2.60.40.10">
    <property type="entry name" value="Immunoglobulins"/>
    <property type="match status" value="1"/>
</dbReference>